<dbReference type="EMBL" id="JAIWYP010000010">
    <property type="protein sequence ID" value="KAH3754628.1"/>
    <property type="molecule type" value="Genomic_DNA"/>
</dbReference>
<reference evidence="1" key="2">
    <citation type="submission" date="2020-11" db="EMBL/GenBank/DDBJ databases">
        <authorList>
            <person name="McCartney M.A."/>
            <person name="Auch B."/>
            <person name="Kono T."/>
            <person name="Mallez S."/>
            <person name="Becker A."/>
            <person name="Gohl D.M."/>
            <person name="Silverstein K.A.T."/>
            <person name="Koren S."/>
            <person name="Bechman K.B."/>
            <person name="Herman A."/>
            <person name="Abrahante J.E."/>
            <person name="Garbe J."/>
        </authorList>
    </citation>
    <scope>NUCLEOTIDE SEQUENCE</scope>
    <source>
        <strain evidence="1">Duluth1</strain>
        <tissue evidence="1">Whole animal</tissue>
    </source>
</reference>
<dbReference type="AlphaFoldDB" id="A0A9D4IC76"/>
<dbReference type="Proteomes" id="UP000828390">
    <property type="component" value="Unassembled WGS sequence"/>
</dbReference>
<reference evidence="1" key="1">
    <citation type="journal article" date="2019" name="bioRxiv">
        <title>The Genome of the Zebra Mussel, Dreissena polymorpha: A Resource for Invasive Species Research.</title>
        <authorList>
            <person name="McCartney M.A."/>
            <person name="Auch B."/>
            <person name="Kono T."/>
            <person name="Mallez S."/>
            <person name="Zhang Y."/>
            <person name="Obille A."/>
            <person name="Becker A."/>
            <person name="Abrahante J.E."/>
            <person name="Garbe J."/>
            <person name="Badalamenti J.P."/>
            <person name="Herman A."/>
            <person name="Mangelson H."/>
            <person name="Liachko I."/>
            <person name="Sullivan S."/>
            <person name="Sone E.D."/>
            <person name="Koren S."/>
            <person name="Silverstein K.A.T."/>
            <person name="Beckman K.B."/>
            <person name="Gohl D.M."/>
        </authorList>
    </citation>
    <scope>NUCLEOTIDE SEQUENCE</scope>
    <source>
        <strain evidence="1">Duluth1</strain>
        <tissue evidence="1">Whole animal</tissue>
    </source>
</reference>
<organism evidence="1 2">
    <name type="scientific">Dreissena polymorpha</name>
    <name type="common">Zebra mussel</name>
    <name type="synonym">Mytilus polymorpha</name>
    <dbReference type="NCBI Taxonomy" id="45954"/>
    <lineage>
        <taxon>Eukaryota</taxon>
        <taxon>Metazoa</taxon>
        <taxon>Spiralia</taxon>
        <taxon>Lophotrochozoa</taxon>
        <taxon>Mollusca</taxon>
        <taxon>Bivalvia</taxon>
        <taxon>Autobranchia</taxon>
        <taxon>Heteroconchia</taxon>
        <taxon>Euheterodonta</taxon>
        <taxon>Imparidentia</taxon>
        <taxon>Neoheterodontei</taxon>
        <taxon>Myida</taxon>
        <taxon>Dreissenoidea</taxon>
        <taxon>Dreissenidae</taxon>
        <taxon>Dreissena</taxon>
    </lineage>
</organism>
<evidence type="ECO:0000313" key="1">
    <source>
        <dbReference type="EMBL" id="KAH3754628.1"/>
    </source>
</evidence>
<accession>A0A9D4IC76</accession>
<comment type="caution">
    <text evidence="1">The sequence shown here is derived from an EMBL/GenBank/DDBJ whole genome shotgun (WGS) entry which is preliminary data.</text>
</comment>
<evidence type="ECO:0000313" key="2">
    <source>
        <dbReference type="Proteomes" id="UP000828390"/>
    </source>
</evidence>
<dbReference type="InterPro" id="IPR036691">
    <property type="entry name" value="Endo/exonu/phosph_ase_sf"/>
</dbReference>
<protein>
    <submittedName>
        <fullName evidence="1">Uncharacterized protein</fullName>
    </submittedName>
</protein>
<name>A0A9D4IC76_DREPO</name>
<keyword evidence="2" id="KW-1185">Reference proteome</keyword>
<sequence>MAVFGLNILTWNITGTMSSAAYLSEILPGGNIDICGISEHWLLPGNVHFMDTILRDHSHHTVCSHVDYSSSSGVIGRGGVSIL</sequence>
<gene>
    <name evidence="1" type="ORF">DPMN_189308</name>
</gene>
<proteinExistence type="predicted"/>
<dbReference type="SUPFAM" id="SSF56219">
    <property type="entry name" value="DNase I-like"/>
    <property type="match status" value="1"/>
</dbReference>